<protein>
    <submittedName>
        <fullName evidence="1">Uncharacterized protein</fullName>
    </submittedName>
</protein>
<organism evidence="1 2">
    <name type="scientific">Smallanthus sonchifolius</name>
    <dbReference type="NCBI Taxonomy" id="185202"/>
    <lineage>
        <taxon>Eukaryota</taxon>
        <taxon>Viridiplantae</taxon>
        <taxon>Streptophyta</taxon>
        <taxon>Embryophyta</taxon>
        <taxon>Tracheophyta</taxon>
        <taxon>Spermatophyta</taxon>
        <taxon>Magnoliopsida</taxon>
        <taxon>eudicotyledons</taxon>
        <taxon>Gunneridae</taxon>
        <taxon>Pentapetalae</taxon>
        <taxon>asterids</taxon>
        <taxon>campanulids</taxon>
        <taxon>Asterales</taxon>
        <taxon>Asteraceae</taxon>
        <taxon>Asteroideae</taxon>
        <taxon>Heliantheae alliance</taxon>
        <taxon>Millerieae</taxon>
        <taxon>Smallanthus</taxon>
    </lineage>
</organism>
<name>A0ACB9JBW7_9ASTR</name>
<accession>A0ACB9JBW7</accession>
<keyword evidence="2" id="KW-1185">Reference proteome</keyword>
<proteinExistence type="predicted"/>
<gene>
    <name evidence="1" type="ORF">L1987_10990</name>
</gene>
<reference evidence="1 2" key="2">
    <citation type="journal article" date="2022" name="Mol. Ecol. Resour.">
        <title>The genomes of chicory, endive, great burdock and yacon provide insights into Asteraceae paleo-polyploidization history and plant inulin production.</title>
        <authorList>
            <person name="Fan W."/>
            <person name="Wang S."/>
            <person name="Wang H."/>
            <person name="Wang A."/>
            <person name="Jiang F."/>
            <person name="Liu H."/>
            <person name="Zhao H."/>
            <person name="Xu D."/>
            <person name="Zhang Y."/>
        </authorList>
    </citation>
    <scope>NUCLEOTIDE SEQUENCE [LARGE SCALE GENOMIC DNA]</scope>
    <source>
        <strain evidence="2">cv. Yunnan</strain>
        <tissue evidence="1">Leaves</tissue>
    </source>
</reference>
<evidence type="ECO:0000313" key="2">
    <source>
        <dbReference type="Proteomes" id="UP001056120"/>
    </source>
</evidence>
<dbReference type="EMBL" id="CM042021">
    <property type="protein sequence ID" value="KAI3817201.1"/>
    <property type="molecule type" value="Genomic_DNA"/>
</dbReference>
<reference evidence="2" key="1">
    <citation type="journal article" date="2022" name="Mol. Ecol. Resour.">
        <title>The genomes of chicory, endive, great burdock and yacon provide insights into Asteraceae palaeo-polyploidization history and plant inulin production.</title>
        <authorList>
            <person name="Fan W."/>
            <person name="Wang S."/>
            <person name="Wang H."/>
            <person name="Wang A."/>
            <person name="Jiang F."/>
            <person name="Liu H."/>
            <person name="Zhao H."/>
            <person name="Xu D."/>
            <person name="Zhang Y."/>
        </authorList>
    </citation>
    <scope>NUCLEOTIDE SEQUENCE [LARGE SCALE GENOMIC DNA]</scope>
    <source>
        <strain evidence="2">cv. Yunnan</strain>
    </source>
</reference>
<comment type="caution">
    <text evidence="1">The sequence shown here is derived from an EMBL/GenBank/DDBJ whole genome shotgun (WGS) entry which is preliminary data.</text>
</comment>
<evidence type="ECO:0000313" key="1">
    <source>
        <dbReference type="EMBL" id="KAI3817201.1"/>
    </source>
</evidence>
<sequence length="89" mass="9851">MARNRKGTEERRFLRKIKAAAINGCERSSGNLKFPANALVHRPKLLEYIIKTLIQVEAAFAFLTVTGSEDLDINKFKEACGVGVCGRTP</sequence>
<dbReference type="Proteomes" id="UP001056120">
    <property type="component" value="Linkage Group LG04"/>
</dbReference>